<proteinExistence type="predicted"/>
<dbReference type="Proteomes" id="UP000594454">
    <property type="component" value="Chromosome 2"/>
</dbReference>
<gene>
    <name evidence="1" type="ORF">HERILL_LOCUS4564</name>
</gene>
<name>A0A7R8UIK8_HERIL</name>
<protein>
    <submittedName>
        <fullName evidence="1">Uncharacterized protein</fullName>
    </submittedName>
</protein>
<sequence length="144" mass="16874">MLRTLVSSSGFDYCAFFCWCLRKRVEGVWNNIIIHPLFGDIVISKGASSRYSYCMFTIYYLKVCISQNSGYHSRMAGLKSHSLKYTYPLILCQLDIEDRHNDHPVSLVLTMRAGLSQIRTNREKLLMEWKMKIKCWKSRPVFCD</sequence>
<dbReference type="AlphaFoldDB" id="A0A7R8UIK8"/>
<keyword evidence="2" id="KW-1185">Reference proteome</keyword>
<dbReference type="EMBL" id="LR899010">
    <property type="protein sequence ID" value="CAD7081461.1"/>
    <property type="molecule type" value="Genomic_DNA"/>
</dbReference>
<reference evidence="1 2" key="1">
    <citation type="submission" date="2020-11" db="EMBL/GenBank/DDBJ databases">
        <authorList>
            <person name="Wallbank WR R."/>
            <person name="Pardo Diaz C."/>
            <person name="Kozak K."/>
            <person name="Martin S."/>
            <person name="Jiggins C."/>
            <person name="Moest M."/>
            <person name="Warren A I."/>
            <person name="Generalovic N T."/>
            <person name="Byers J.R.P. K."/>
            <person name="Montejo-Kovacevich G."/>
            <person name="Yen C E."/>
        </authorList>
    </citation>
    <scope>NUCLEOTIDE SEQUENCE [LARGE SCALE GENOMIC DNA]</scope>
</reference>
<evidence type="ECO:0000313" key="1">
    <source>
        <dbReference type="EMBL" id="CAD7081461.1"/>
    </source>
</evidence>
<evidence type="ECO:0000313" key="2">
    <source>
        <dbReference type="Proteomes" id="UP000594454"/>
    </source>
</evidence>
<organism evidence="1 2">
    <name type="scientific">Hermetia illucens</name>
    <name type="common">Black soldier fly</name>
    <dbReference type="NCBI Taxonomy" id="343691"/>
    <lineage>
        <taxon>Eukaryota</taxon>
        <taxon>Metazoa</taxon>
        <taxon>Ecdysozoa</taxon>
        <taxon>Arthropoda</taxon>
        <taxon>Hexapoda</taxon>
        <taxon>Insecta</taxon>
        <taxon>Pterygota</taxon>
        <taxon>Neoptera</taxon>
        <taxon>Endopterygota</taxon>
        <taxon>Diptera</taxon>
        <taxon>Brachycera</taxon>
        <taxon>Stratiomyomorpha</taxon>
        <taxon>Stratiomyidae</taxon>
        <taxon>Hermetiinae</taxon>
        <taxon>Hermetia</taxon>
    </lineage>
</organism>
<dbReference type="InParanoid" id="A0A7R8UIK8"/>
<accession>A0A7R8UIK8</accession>